<accession>A0ABD6EZR0</accession>
<organism evidence="6 7">
    <name type="scientific">Gnathostoma spinigerum</name>
    <dbReference type="NCBI Taxonomy" id="75299"/>
    <lineage>
        <taxon>Eukaryota</taxon>
        <taxon>Metazoa</taxon>
        <taxon>Ecdysozoa</taxon>
        <taxon>Nematoda</taxon>
        <taxon>Chromadorea</taxon>
        <taxon>Rhabditida</taxon>
        <taxon>Spirurina</taxon>
        <taxon>Gnathostomatomorpha</taxon>
        <taxon>Gnathostomatoidea</taxon>
        <taxon>Gnathostomatidae</taxon>
        <taxon>Gnathostoma</taxon>
    </lineage>
</organism>
<dbReference type="Pfam" id="PF10507">
    <property type="entry name" value="TMEM65"/>
    <property type="match status" value="1"/>
</dbReference>
<evidence type="ECO:0000256" key="3">
    <source>
        <dbReference type="ARBA" id="ARBA00022989"/>
    </source>
</evidence>
<dbReference type="GO" id="GO:0016020">
    <property type="term" value="C:membrane"/>
    <property type="evidence" value="ECO:0007669"/>
    <property type="project" value="UniProtKB-SubCell"/>
</dbReference>
<dbReference type="EMBL" id="JBGFUD010010224">
    <property type="protein sequence ID" value="MFH4982834.1"/>
    <property type="molecule type" value="Genomic_DNA"/>
</dbReference>
<comment type="caution">
    <text evidence="6">The sequence shown here is derived from an EMBL/GenBank/DDBJ whole genome shotgun (WGS) entry which is preliminary data.</text>
</comment>
<evidence type="ECO:0000256" key="2">
    <source>
        <dbReference type="ARBA" id="ARBA00022692"/>
    </source>
</evidence>
<keyword evidence="2 5" id="KW-0812">Transmembrane</keyword>
<feature type="transmembrane region" description="Helical" evidence="5">
    <location>
        <begin position="99"/>
        <end position="119"/>
    </location>
</feature>
<keyword evidence="7" id="KW-1185">Reference proteome</keyword>
<evidence type="ECO:0000313" key="6">
    <source>
        <dbReference type="EMBL" id="MFH4982834.1"/>
    </source>
</evidence>
<keyword evidence="4 5" id="KW-0472">Membrane</keyword>
<evidence type="ECO:0000256" key="4">
    <source>
        <dbReference type="ARBA" id="ARBA00023136"/>
    </source>
</evidence>
<evidence type="ECO:0000256" key="5">
    <source>
        <dbReference type="SAM" id="Phobius"/>
    </source>
</evidence>
<evidence type="ECO:0008006" key="8">
    <source>
        <dbReference type="Google" id="ProtNLM"/>
    </source>
</evidence>
<protein>
    <recommendedName>
        <fullName evidence="8">Transmembrane protein 65</fullName>
    </recommendedName>
</protein>
<dbReference type="PANTHER" id="PTHR21706:SF15">
    <property type="entry name" value="TRANSMEMBRANE PROTEIN 65"/>
    <property type="match status" value="1"/>
</dbReference>
<sequence>MTREQIRQLFLMNSIPFIGFGFLDNVLMIIAGEYIDQSFGIWFHLSTMAAAALGNTFSDAAGLGLAHYVEYVVQKAGIKHPVLNSAQLESATARRVSNVARALGIIVGCLIGMFPLIFFHH</sequence>
<comment type="subcellular location">
    <subcellularLocation>
        <location evidence="1">Membrane</location>
        <topology evidence="1">Multi-pass membrane protein</topology>
    </subcellularLocation>
</comment>
<dbReference type="InterPro" id="IPR019537">
    <property type="entry name" value="TMEM65"/>
</dbReference>
<name>A0ABD6EZR0_9BILA</name>
<evidence type="ECO:0000313" key="7">
    <source>
        <dbReference type="Proteomes" id="UP001608902"/>
    </source>
</evidence>
<gene>
    <name evidence="6" type="ORF">AB6A40_009543</name>
</gene>
<evidence type="ECO:0000256" key="1">
    <source>
        <dbReference type="ARBA" id="ARBA00004141"/>
    </source>
</evidence>
<reference evidence="6 7" key="1">
    <citation type="submission" date="2024-08" db="EMBL/GenBank/DDBJ databases">
        <title>Gnathostoma spinigerum genome.</title>
        <authorList>
            <person name="Gonzalez-Bertolin B."/>
            <person name="Monzon S."/>
            <person name="Zaballos A."/>
            <person name="Jimenez P."/>
            <person name="Dekumyoy P."/>
            <person name="Varona S."/>
            <person name="Cuesta I."/>
            <person name="Sumanam S."/>
            <person name="Adisakwattana P."/>
            <person name="Gasser R.B."/>
            <person name="Hernandez-Gonzalez A."/>
            <person name="Young N.D."/>
            <person name="Perteguer M.J."/>
        </authorList>
    </citation>
    <scope>NUCLEOTIDE SEQUENCE [LARGE SCALE GENOMIC DNA]</scope>
    <source>
        <strain evidence="6">AL3</strain>
        <tissue evidence="6">Liver</tissue>
    </source>
</reference>
<dbReference type="Proteomes" id="UP001608902">
    <property type="component" value="Unassembled WGS sequence"/>
</dbReference>
<feature type="transmembrane region" description="Helical" evidence="5">
    <location>
        <begin position="9"/>
        <end position="31"/>
    </location>
</feature>
<dbReference type="PANTHER" id="PTHR21706">
    <property type="entry name" value="TRANSMEMBRANE PROTEIN 65"/>
    <property type="match status" value="1"/>
</dbReference>
<keyword evidence="3 5" id="KW-1133">Transmembrane helix</keyword>
<proteinExistence type="predicted"/>
<dbReference type="AlphaFoldDB" id="A0ABD6EZR0"/>